<comment type="caution">
    <text evidence="6">The sequence shown here is derived from an EMBL/GenBank/DDBJ whole genome shotgun (WGS) entry which is preliminary data.</text>
</comment>
<evidence type="ECO:0000256" key="2">
    <source>
        <dbReference type="ARBA" id="ARBA00022989"/>
    </source>
</evidence>
<dbReference type="EMBL" id="SJPP01000001">
    <property type="protein sequence ID" value="TWU12730.1"/>
    <property type="molecule type" value="Genomic_DNA"/>
</dbReference>
<feature type="compositionally biased region" description="Pro residues" evidence="3">
    <location>
        <begin position="522"/>
        <end position="534"/>
    </location>
</feature>
<dbReference type="Proteomes" id="UP000320735">
    <property type="component" value="Unassembled WGS sequence"/>
</dbReference>
<dbReference type="PANTHER" id="PTHR24026:SF126">
    <property type="entry name" value="PROTOCADHERIN FAT 4"/>
    <property type="match status" value="1"/>
</dbReference>
<reference evidence="6 7" key="1">
    <citation type="submission" date="2019-02" db="EMBL/GenBank/DDBJ databases">
        <title>Deep-cultivation of Planctomycetes and their phenomic and genomic characterization uncovers novel biology.</title>
        <authorList>
            <person name="Wiegand S."/>
            <person name="Jogler M."/>
            <person name="Boedeker C."/>
            <person name="Pinto D."/>
            <person name="Vollmers J."/>
            <person name="Rivas-Marin E."/>
            <person name="Kohn T."/>
            <person name="Peeters S.H."/>
            <person name="Heuer A."/>
            <person name="Rast P."/>
            <person name="Oberbeckmann S."/>
            <person name="Bunk B."/>
            <person name="Jeske O."/>
            <person name="Meyerdierks A."/>
            <person name="Storesund J.E."/>
            <person name="Kallscheuer N."/>
            <person name="Luecker S."/>
            <person name="Lage O.M."/>
            <person name="Pohl T."/>
            <person name="Merkel B.J."/>
            <person name="Hornburger P."/>
            <person name="Mueller R.-W."/>
            <person name="Bruemmer F."/>
            <person name="Labrenz M."/>
            <person name="Spormann A.M."/>
            <person name="Op Den Camp H."/>
            <person name="Overmann J."/>
            <person name="Amann R."/>
            <person name="Jetten M.S.M."/>
            <person name="Mascher T."/>
            <person name="Medema M.H."/>
            <person name="Devos D.P."/>
            <person name="Kaster A.-K."/>
            <person name="Ovreas L."/>
            <person name="Rohde M."/>
            <person name="Galperin M.Y."/>
            <person name="Jogler C."/>
        </authorList>
    </citation>
    <scope>NUCLEOTIDE SEQUENCE [LARGE SCALE GENOMIC DNA]</scope>
    <source>
        <strain evidence="6 7">CA54</strain>
    </source>
</reference>
<dbReference type="PRINTS" id="PR00205">
    <property type="entry name" value="CADHERIN"/>
</dbReference>
<dbReference type="CDD" id="cd11304">
    <property type="entry name" value="Cadherin_repeat"/>
    <property type="match status" value="4"/>
</dbReference>
<feature type="transmembrane region" description="Helical" evidence="4">
    <location>
        <begin position="876"/>
        <end position="894"/>
    </location>
</feature>
<name>A0A5C6BKX9_9PLAN</name>
<dbReference type="Pfam" id="PF00028">
    <property type="entry name" value="Cadherin"/>
    <property type="match status" value="4"/>
</dbReference>
<feature type="domain" description="Cadherin" evidence="5">
    <location>
        <begin position="190"/>
        <end position="291"/>
    </location>
</feature>
<dbReference type="Gene3D" id="2.60.40.60">
    <property type="entry name" value="Cadherins"/>
    <property type="match status" value="4"/>
</dbReference>
<dbReference type="GO" id="GO:0007156">
    <property type="term" value="P:homophilic cell adhesion via plasma membrane adhesion molecules"/>
    <property type="evidence" value="ECO:0007669"/>
    <property type="project" value="InterPro"/>
</dbReference>
<feature type="domain" description="Cadherin" evidence="5">
    <location>
        <begin position="290"/>
        <end position="391"/>
    </location>
</feature>
<dbReference type="InterPro" id="IPR015919">
    <property type="entry name" value="Cadherin-like_sf"/>
</dbReference>
<dbReference type="GO" id="GO:0005886">
    <property type="term" value="C:plasma membrane"/>
    <property type="evidence" value="ECO:0007669"/>
    <property type="project" value="UniProtKB-SubCell"/>
</dbReference>
<feature type="transmembrane region" description="Helical" evidence="4">
    <location>
        <begin position="567"/>
        <end position="588"/>
    </location>
</feature>
<evidence type="ECO:0000256" key="1">
    <source>
        <dbReference type="ARBA" id="ARBA00022692"/>
    </source>
</evidence>
<dbReference type="SUPFAM" id="SSF49313">
    <property type="entry name" value="Cadherin-like"/>
    <property type="match status" value="4"/>
</dbReference>
<dbReference type="AlphaFoldDB" id="A0A5C6BKX9"/>
<gene>
    <name evidence="6" type="ORF">CA54_15550</name>
</gene>
<dbReference type="InterPro" id="IPR002126">
    <property type="entry name" value="Cadherin-like_dom"/>
</dbReference>
<feature type="domain" description="Cadherin" evidence="5">
    <location>
        <begin position="65"/>
        <end position="191"/>
    </location>
</feature>
<evidence type="ECO:0000313" key="6">
    <source>
        <dbReference type="EMBL" id="TWU12730.1"/>
    </source>
</evidence>
<evidence type="ECO:0000256" key="3">
    <source>
        <dbReference type="SAM" id="MobiDB-lite"/>
    </source>
</evidence>
<dbReference type="OrthoDB" id="218787at2"/>
<feature type="compositionally biased region" description="Low complexity" evidence="3">
    <location>
        <begin position="79"/>
        <end position="91"/>
    </location>
</feature>
<evidence type="ECO:0000259" key="5">
    <source>
        <dbReference type="PROSITE" id="PS50268"/>
    </source>
</evidence>
<feature type="region of interest" description="Disordered" evidence="3">
    <location>
        <begin position="497"/>
        <end position="535"/>
    </location>
</feature>
<organism evidence="6 7">
    <name type="scientific">Symmachiella macrocystis</name>
    <dbReference type="NCBI Taxonomy" id="2527985"/>
    <lineage>
        <taxon>Bacteria</taxon>
        <taxon>Pseudomonadati</taxon>
        <taxon>Planctomycetota</taxon>
        <taxon>Planctomycetia</taxon>
        <taxon>Planctomycetales</taxon>
        <taxon>Planctomycetaceae</taxon>
        <taxon>Symmachiella</taxon>
    </lineage>
</organism>
<feature type="domain" description="Cadherin" evidence="5">
    <location>
        <begin position="390"/>
        <end position="495"/>
    </location>
</feature>
<proteinExistence type="predicted"/>
<feature type="transmembrane region" description="Helical" evidence="4">
    <location>
        <begin position="906"/>
        <end position="926"/>
    </location>
</feature>
<dbReference type="PROSITE" id="PS50268">
    <property type="entry name" value="CADHERIN_2"/>
    <property type="match status" value="4"/>
</dbReference>
<accession>A0A5C6BKX9</accession>
<dbReference type="PANTHER" id="PTHR24026">
    <property type="entry name" value="FAT ATYPICAL CADHERIN-RELATED"/>
    <property type="match status" value="1"/>
</dbReference>
<evidence type="ECO:0000256" key="4">
    <source>
        <dbReference type="SAM" id="Phobius"/>
    </source>
</evidence>
<feature type="region of interest" description="Disordered" evidence="3">
    <location>
        <begin position="53"/>
        <end position="91"/>
    </location>
</feature>
<sequence length="932" mass="99780">MTNQIGDTTTILNSNSRIFVADSRWNGIGWGAIDVRISLFITTVLAISAQTGMSDETPSADAPVQPQGPRFSVAENSPVGTTVGTVTSKKGTNPSLRTYSITSGNEQQTFVIHAKTGRIAVRNSTRLDYETNPEYVLQVTVEGTEDFEDSFDSGFAAELRKSGINVNDDKQLIETLSVTIEVKNVNEFPALEKHTLSIAENSAASVVVGRVLVSDPDAGDTLLFFFNNDNATSPFRIDPRTGEITVIDPTALDYEIQTDYEMNVVVIDAGGAALSETLRIEVTNINEPPHLAAETFTLPEASNPGTVVGRIPGVDPDGEAALTYAIVRGNDDNAFVINELTGEISVAQGAALDFEQTPQRQIGIEARDAQGDIGTTEVQIELTDVNEPPVAGNQEFALPDHIESGAVIGTISANDPDQGELLTFGITDGNDDGAFAIDPRTGELTVVSPEKLNARSARQAALSISIADRTEASATATATIDLGIAQADSSLAAAIRAMSSEDEDDHGTANPVDSQTAAVTPKPTPKAKPVPPVTPQVATQATTPAAVTTATPTNVVPASNKRAAASWLLLCIGGAAVVWGGVLVLTSLHQRRMSATLRKSIAAAHHDEELLHERMLSLDAFSNELRAERDELMATRRLLTGEFEKLKSLLGRQTEELRSTDTVLQHGDEILQKQMATAAAPTAASGAADESLDSVRREFAEQHQRLGTLQETMEQRDRELIDTCSKMDTRLEEVLQKVSLIDAFDELQQGCGDDLPPSDEDDVAGAHAMAAWDKRQTQIYELEQQFDGDPGEPSSSGIATKAALPNETSMSKTAIEMDYSSEPPTGEHSPDEHITEEMQQKWAARTELNTLRSVANESTRTTLAKYSRKKFFRSKLLLGSLGLFGVSFASLLWLGGLGAKASQTSLGWGALGASGVAMVLLVSSWLKHRSKS</sequence>
<keyword evidence="4" id="KW-0472">Membrane</keyword>
<dbReference type="GO" id="GO:0005509">
    <property type="term" value="F:calcium ion binding"/>
    <property type="evidence" value="ECO:0007669"/>
    <property type="project" value="InterPro"/>
</dbReference>
<protein>
    <submittedName>
        <fullName evidence="6">Cadherin domain protein</fullName>
    </submittedName>
</protein>
<keyword evidence="1 4" id="KW-0812">Transmembrane</keyword>
<feature type="region of interest" description="Disordered" evidence="3">
    <location>
        <begin position="785"/>
        <end position="809"/>
    </location>
</feature>
<dbReference type="SMART" id="SM00112">
    <property type="entry name" value="CA"/>
    <property type="match status" value="4"/>
</dbReference>
<keyword evidence="7" id="KW-1185">Reference proteome</keyword>
<keyword evidence="2 4" id="KW-1133">Transmembrane helix</keyword>
<evidence type="ECO:0000313" key="7">
    <source>
        <dbReference type="Proteomes" id="UP000320735"/>
    </source>
</evidence>